<evidence type="ECO:0000313" key="2">
    <source>
        <dbReference type="EMBL" id="KGO97724.1"/>
    </source>
</evidence>
<evidence type="ECO:0008006" key="4">
    <source>
        <dbReference type="Google" id="ProtNLM"/>
    </source>
</evidence>
<feature type="region of interest" description="Disordered" evidence="1">
    <location>
        <begin position="1"/>
        <end position="55"/>
    </location>
</feature>
<keyword evidence="3" id="KW-1185">Reference proteome</keyword>
<organism evidence="2 3">
    <name type="scientific">Lysobacter defluvii IMMIB APB-9 = DSM 18482</name>
    <dbReference type="NCBI Taxonomy" id="1385515"/>
    <lineage>
        <taxon>Bacteria</taxon>
        <taxon>Pseudomonadati</taxon>
        <taxon>Pseudomonadota</taxon>
        <taxon>Gammaproteobacteria</taxon>
        <taxon>Lysobacterales</taxon>
        <taxon>Lysobacteraceae</taxon>
        <taxon>Novilysobacter</taxon>
    </lineage>
</organism>
<dbReference type="AlphaFoldDB" id="A0A0A0M675"/>
<reference evidence="2 3" key="1">
    <citation type="submission" date="2013-08" db="EMBL/GenBank/DDBJ databases">
        <title>Genomic analysis of Lysobacter defluvii.</title>
        <authorList>
            <person name="Wang Q."/>
            <person name="Wang G."/>
        </authorList>
    </citation>
    <scope>NUCLEOTIDE SEQUENCE [LARGE SCALE GENOMIC DNA]</scope>
    <source>
        <strain evidence="2 3">IMMIB APB-9</strain>
    </source>
</reference>
<accession>A0A0A0M675</accession>
<name>A0A0A0M675_9GAMM</name>
<evidence type="ECO:0000256" key="1">
    <source>
        <dbReference type="SAM" id="MobiDB-lite"/>
    </source>
</evidence>
<dbReference type="OrthoDB" id="5294470at2"/>
<dbReference type="STRING" id="1385515.GCA_000423325_01097"/>
<dbReference type="eggNOG" id="COG3122">
    <property type="taxonomic scope" value="Bacteria"/>
</dbReference>
<feature type="compositionally biased region" description="Basic and acidic residues" evidence="1">
    <location>
        <begin position="44"/>
        <end position="55"/>
    </location>
</feature>
<comment type="caution">
    <text evidence="2">The sequence shown here is derived from an EMBL/GenBank/DDBJ whole genome shotgun (WGS) entry which is preliminary data.</text>
</comment>
<sequence>MRNPLQDQLLKAGLAKKSPVADALREQKRKRKGKAPSSQEEVDVERLRAEKAERDRALAAERNAKAREQELRAQVRQIILDHRVARDGEIPYRFTDGSHIRTVYVDAAQRAQLAKGGLVIVRAGEDYELLPRAAGMKVAERDPALLVLDNAAVEESASSDADDEYYSRFKVPDDLVW</sequence>
<evidence type="ECO:0000313" key="3">
    <source>
        <dbReference type="Proteomes" id="UP000030003"/>
    </source>
</evidence>
<protein>
    <recommendedName>
        <fullName evidence="4">Nucleoprotein/polynucleotide-associated enzyme</fullName>
    </recommendedName>
</protein>
<gene>
    <name evidence="2" type="ORF">N791_14500</name>
</gene>
<dbReference type="EMBL" id="AVBH01000223">
    <property type="protein sequence ID" value="KGO97724.1"/>
    <property type="molecule type" value="Genomic_DNA"/>
</dbReference>
<proteinExistence type="predicted"/>
<dbReference type="RefSeq" id="WP_027069529.1">
    <property type="nucleotide sequence ID" value="NZ_AUHT01000006.1"/>
</dbReference>
<dbReference type="Pfam" id="PF09831">
    <property type="entry name" value="DUF2058"/>
    <property type="match status" value="1"/>
</dbReference>
<dbReference type="Proteomes" id="UP000030003">
    <property type="component" value="Unassembled WGS sequence"/>
</dbReference>
<dbReference type="InterPro" id="IPR018636">
    <property type="entry name" value="DUF2058"/>
</dbReference>